<evidence type="ECO:0000313" key="5">
    <source>
        <dbReference type="EMBL" id="KIY51472.1"/>
    </source>
</evidence>
<feature type="region of interest" description="Disordered" evidence="3">
    <location>
        <begin position="68"/>
        <end position="89"/>
    </location>
</feature>
<evidence type="ECO:0000313" key="6">
    <source>
        <dbReference type="Proteomes" id="UP000054144"/>
    </source>
</evidence>
<evidence type="ECO:0000256" key="1">
    <source>
        <dbReference type="ARBA" id="ARBA00004123"/>
    </source>
</evidence>
<evidence type="ECO:0000256" key="3">
    <source>
        <dbReference type="SAM" id="MobiDB-lite"/>
    </source>
</evidence>
<dbReference type="CDD" id="cd12148">
    <property type="entry name" value="fungal_TF_MHR"/>
    <property type="match status" value="1"/>
</dbReference>
<comment type="subcellular location">
    <subcellularLocation>
        <location evidence="1">Nucleus</location>
    </subcellularLocation>
</comment>
<feature type="region of interest" description="Disordered" evidence="3">
    <location>
        <begin position="105"/>
        <end position="165"/>
    </location>
</feature>
<feature type="compositionally biased region" description="Polar residues" evidence="3">
    <location>
        <begin position="45"/>
        <end position="54"/>
    </location>
</feature>
<dbReference type="InterPro" id="IPR050613">
    <property type="entry name" value="Sec_Metabolite_Reg"/>
</dbReference>
<feature type="domain" description="Xylanolytic transcriptional activator regulatory" evidence="4">
    <location>
        <begin position="354"/>
        <end position="427"/>
    </location>
</feature>
<dbReference type="OrthoDB" id="424974at2759"/>
<protein>
    <recommendedName>
        <fullName evidence="4">Xylanolytic transcriptional activator regulatory domain-containing protein</fullName>
    </recommendedName>
</protein>
<keyword evidence="6" id="KW-1185">Reference proteome</keyword>
<keyword evidence="2" id="KW-0539">Nucleus</keyword>
<dbReference type="Pfam" id="PF04082">
    <property type="entry name" value="Fungal_trans"/>
    <property type="match status" value="1"/>
</dbReference>
<dbReference type="GO" id="GO:0003677">
    <property type="term" value="F:DNA binding"/>
    <property type="evidence" value="ECO:0007669"/>
    <property type="project" value="InterPro"/>
</dbReference>
<name>A0A0D7AIR5_9AGAR</name>
<evidence type="ECO:0000256" key="2">
    <source>
        <dbReference type="ARBA" id="ARBA00023242"/>
    </source>
</evidence>
<dbReference type="SMART" id="SM00906">
    <property type="entry name" value="Fungal_trans"/>
    <property type="match status" value="1"/>
</dbReference>
<accession>A0A0D7AIR5</accession>
<dbReference type="Proteomes" id="UP000054144">
    <property type="component" value="Unassembled WGS sequence"/>
</dbReference>
<dbReference type="InterPro" id="IPR007219">
    <property type="entry name" value="XnlR_reg_dom"/>
</dbReference>
<dbReference type="GO" id="GO:0006351">
    <property type="term" value="P:DNA-templated transcription"/>
    <property type="evidence" value="ECO:0007669"/>
    <property type="project" value="InterPro"/>
</dbReference>
<feature type="compositionally biased region" description="Polar residues" evidence="3">
    <location>
        <begin position="107"/>
        <end position="132"/>
    </location>
</feature>
<dbReference type="PANTHER" id="PTHR31001:SF56">
    <property type="entry name" value="ZN(2)-C6 FUNGAL-TYPE DOMAIN-CONTAINING PROTEIN"/>
    <property type="match status" value="1"/>
</dbReference>
<dbReference type="EMBL" id="KN881650">
    <property type="protein sequence ID" value="KIY51472.1"/>
    <property type="molecule type" value="Genomic_DNA"/>
</dbReference>
<evidence type="ECO:0000259" key="4">
    <source>
        <dbReference type="SMART" id="SM00906"/>
    </source>
</evidence>
<feature type="compositionally biased region" description="Low complexity" evidence="3">
    <location>
        <begin position="133"/>
        <end position="148"/>
    </location>
</feature>
<reference evidence="5 6" key="1">
    <citation type="journal article" date="2015" name="Fungal Genet. Biol.">
        <title>Evolution of novel wood decay mechanisms in Agaricales revealed by the genome sequences of Fistulina hepatica and Cylindrobasidium torrendii.</title>
        <authorList>
            <person name="Floudas D."/>
            <person name="Held B.W."/>
            <person name="Riley R."/>
            <person name="Nagy L.G."/>
            <person name="Koehler G."/>
            <person name="Ransdell A.S."/>
            <person name="Younus H."/>
            <person name="Chow J."/>
            <person name="Chiniquy J."/>
            <person name="Lipzen A."/>
            <person name="Tritt A."/>
            <person name="Sun H."/>
            <person name="Haridas S."/>
            <person name="LaButti K."/>
            <person name="Ohm R.A."/>
            <person name="Kues U."/>
            <person name="Blanchette R.A."/>
            <person name="Grigoriev I.V."/>
            <person name="Minto R.E."/>
            <person name="Hibbett D.S."/>
        </authorList>
    </citation>
    <scope>NUCLEOTIDE SEQUENCE [LARGE SCALE GENOMIC DNA]</scope>
    <source>
        <strain evidence="5 6">ATCC 64428</strain>
    </source>
</reference>
<organism evidence="5 6">
    <name type="scientific">Fistulina hepatica ATCC 64428</name>
    <dbReference type="NCBI Taxonomy" id="1128425"/>
    <lineage>
        <taxon>Eukaryota</taxon>
        <taxon>Fungi</taxon>
        <taxon>Dikarya</taxon>
        <taxon>Basidiomycota</taxon>
        <taxon>Agaricomycotina</taxon>
        <taxon>Agaricomycetes</taxon>
        <taxon>Agaricomycetidae</taxon>
        <taxon>Agaricales</taxon>
        <taxon>Fistulinaceae</taxon>
        <taxon>Fistulina</taxon>
    </lineage>
</organism>
<dbReference type="GO" id="GO:0008270">
    <property type="term" value="F:zinc ion binding"/>
    <property type="evidence" value="ECO:0007669"/>
    <property type="project" value="InterPro"/>
</dbReference>
<dbReference type="PANTHER" id="PTHR31001">
    <property type="entry name" value="UNCHARACTERIZED TRANSCRIPTIONAL REGULATORY PROTEIN"/>
    <property type="match status" value="1"/>
</dbReference>
<sequence>MSARLPLDCVPPPSRPDMTYMEQSRSKINPSRDVDSNPHQHGAATETSQTTRSRTYVVRGMQKIEASLRSQGSLAGGRPTNRITLSTADELRGQIDHLQTRVRELENTSQPETDSASATLMQDQEGSVGSHRSSASPQASAPSNEEQSPPSPSDQDSRIDSFGTLTLDRDGSSTFLGKTARSEYLLRILKHPKDIATEVSPTFASWLSSSRDPAVIEVEINALSADLKKNRPSFSDAIQTVHVYLDYGQIVLSLRVILQIAPLNLILQASSPLNMYYYHAMGLFYAILALGAVLDHDRKPKSAEPNEYYRLARAALNLYNPSSNVTIWSIQAMLHLCEFLELNDIDPHDGAAEVWSLLGLTIRYAQSIGLHLNSSRFKLPPEEIQRRNRLFWDIFHLDTWISFNYGRPTSICMGFVDCDFPVDEGYAVPDRQWLYKFDRFVHAIMPTAFGAKPPSYAFVLDLDRQIRDFETPSYLQVSNAEAFSSGTTHVKIQRWIVISTKETVLLHLHRAYFAVAIEQTPDALPTHRYVPSVLAAYRSAWRFSRICQLVWDAAPTYIARLSLAWSQLLSAAVVLCLFVTRAPAAKMSQSALNELDNLAAFFSKAAQSSESARKLVDFVLCLKLQAHAKMDDMSDDNGVRVPPAELDRLGGRTHLLTVPNVDDSYPLTFQDLMDDTLVTDLSVPLAPNTSGALHPTMVGDLCNFGSVSSPNNFEGMAAWTASDTQEGTGHGVSGEPMVLDVSKFAIPGLASPAAWPMKDVAMSPSGLFDTGCTWQDLIDELGVSLS</sequence>
<feature type="region of interest" description="Disordered" evidence="3">
    <location>
        <begin position="1"/>
        <end position="55"/>
    </location>
</feature>
<dbReference type="AlphaFoldDB" id="A0A0D7AIR5"/>
<gene>
    <name evidence="5" type="ORF">FISHEDRAFT_70704</name>
</gene>
<proteinExistence type="predicted"/>
<dbReference type="GO" id="GO:0005634">
    <property type="term" value="C:nucleus"/>
    <property type="evidence" value="ECO:0007669"/>
    <property type="project" value="UniProtKB-SubCell"/>
</dbReference>